<dbReference type="InterPro" id="IPR005265">
    <property type="entry name" value="HemJ-like"/>
</dbReference>
<feature type="transmembrane region" description="Helical" evidence="14">
    <location>
        <begin position="48"/>
        <end position="66"/>
    </location>
</feature>
<evidence type="ECO:0000313" key="16">
    <source>
        <dbReference type="EMBL" id="ALE01555.1"/>
    </source>
</evidence>
<evidence type="ECO:0000256" key="6">
    <source>
        <dbReference type="ARBA" id="ARBA00022617"/>
    </source>
</evidence>
<feature type="transmembrane region" description="Helical" evidence="14">
    <location>
        <begin position="120"/>
        <end position="138"/>
    </location>
</feature>
<dbReference type="GO" id="GO:0070818">
    <property type="term" value="F:protoporphyrinogen oxidase activity"/>
    <property type="evidence" value="ECO:0007669"/>
    <property type="project" value="UniProtKB-UniRule"/>
</dbReference>
<dbReference type="NCBIfam" id="TIGR00701">
    <property type="entry name" value="protoporphyrinogen oxidase HemJ"/>
    <property type="match status" value="1"/>
</dbReference>
<dbReference type="KEGG" id="tsn:W908_02415"/>
<comment type="cofactor">
    <cofactor evidence="14 15">
        <name>heme b</name>
        <dbReference type="ChEBI" id="CHEBI:60344"/>
    </cofactor>
    <text evidence="14 15">Binds 1 heme b (iron(II)-protoporphyrin IX) group per subunit.</text>
</comment>
<dbReference type="PATRIC" id="fig|1125411.7.peg.474"/>
<dbReference type="EMBL" id="CP006911">
    <property type="protein sequence ID" value="ALE01555.1"/>
    <property type="molecule type" value="Genomic_DNA"/>
</dbReference>
<evidence type="ECO:0000256" key="12">
    <source>
        <dbReference type="ARBA" id="ARBA00023136"/>
    </source>
</evidence>
<comment type="catalytic activity">
    <reaction evidence="13 14 15">
        <text>protoporphyrinogen IX + 3 A = protoporphyrin IX + 3 AH2</text>
        <dbReference type="Rhea" id="RHEA:62000"/>
        <dbReference type="ChEBI" id="CHEBI:13193"/>
        <dbReference type="ChEBI" id="CHEBI:17499"/>
        <dbReference type="ChEBI" id="CHEBI:57306"/>
        <dbReference type="ChEBI" id="CHEBI:57307"/>
    </reaction>
</comment>
<evidence type="ECO:0000256" key="13">
    <source>
        <dbReference type="ARBA" id="ARBA00048390"/>
    </source>
</evidence>
<sequence length="141" mass="16719">MLWVKAIHVFGFVSWMAGMFYLPRLFVYHSMAEDAISIERFKVMERKLYNGIMMPSFILTTIMGLWMLQSYAWEVYSSMYWLKTKLFLVAILIAYHFYCGHLVGVFAADKNDKSHVFFRWFNEFPVVFLISIIILAVVKPF</sequence>
<comment type="similarity">
    <text evidence="3 14 15">Belongs to the HemJ family.</text>
</comment>
<feature type="transmembrane region" description="Helical" evidence="14">
    <location>
        <begin position="86"/>
        <end position="108"/>
    </location>
</feature>
<reference evidence="16 17" key="1">
    <citation type="journal article" date="2015" name="Genome Announc.">
        <title>Genome Sequence of 'Candidatus Thioglobus singularis' Strain PS1, a Mixotroph from the SUP05 Clade of Marine Gammaproteobacteria.</title>
        <authorList>
            <person name="Marshall K.T."/>
            <person name="Morris R.M."/>
        </authorList>
    </citation>
    <scope>NUCLEOTIDE SEQUENCE [LARGE SCALE GENOMIC DNA]</scope>
    <source>
        <strain evidence="16 17">PS1</strain>
    </source>
</reference>
<feature type="binding site" description="axial binding residue" evidence="14">
    <location>
        <position position="85"/>
    </location>
    <ligand>
        <name>heme</name>
        <dbReference type="ChEBI" id="CHEBI:30413"/>
    </ligand>
    <ligandPart>
        <name>Fe</name>
        <dbReference type="ChEBI" id="CHEBI:18248"/>
    </ligandPart>
</feature>
<dbReference type="GO" id="GO:0005886">
    <property type="term" value="C:plasma membrane"/>
    <property type="evidence" value="ECO:0007669"/>
    <property type="project" value="UniProtKB-SubCell"/>
</dbReference>
<keyword evidence="11 14" id="KW-0408">Iron</keyword>
<dbReference type="PANTHER" id="PTHR40255">
    <property type="entry name" value="UPF0093 MEMBRANE PROTEIN SLR1790"/>
    <property type="match status" value="1"/>
</dbReference>
<evidence type="ECO:0000256" key="1">
    <source>
        <dbReference type="ARBA" id="ARBA00004651"/>
    </source>
</evidence>
<evidence type="ECO:0000256" key="8">
    <source>
        <dbReference type="ARBA" id="ARBA00022723"/>
    </source>
</evidence>
<name>A0A0M3T1T1_9GAMM</name>
<dbReference type="PANTHER" id="PTHR40255:SF1">
    <property type="entry name" value="PROTOPORPHYRINOGEN IX OXIDASE"/>
    <property type="match status" value="1"/>
</dbReference>
<evidence type="ECO:0000256" key="2">
    <source>
        <dbReference type="ARBA" id="ARBA00005073"/>
    </source>
</evidence>
<dbReference type="PIRSF" id="PIRSF004638">
    <property type="entry name" value="UCP004638"/>
    <property type="match status" value="1"/>
</dbReference>
<dbReference type="AlphaFoldDB" id="A0A0M3T1T1"/>
<dbReference type="EC" id="1.3.99.-" evidence="14 15"/>
<evidence type="ECO:0000256" key="5">
    <source>
        <dbReference type="ARBA" id="ARBA00022475"/>
    </source>
</evidence>
<dbReference type="HAMAP" id="MF_02239">
    <property type="entry name" value="HemJ"/>
    <property type="match status" value="1"/>
</dbReference>
<feature type="transmembrane region" description="Helical" evidence="14">
    <location>
        <begin position="6"/>
        <end position="27"/>
    </location>
</feature>
<dbReference type="STRING" id="1125411.W908_02415"/>
<keyword evidence="9 14" id="KW-1133">Transmembrane helix</keyword>
<evidence type="ECO:0000256" key="14">
    <source>
        <dbReference type="HAMAP-Rule" id="MF_02239"/>
    </source>
</evidence>
<keyword evidence="7 14" id="KW-0812">Transmembrane</keyword>
<keyword evidence="17" id="KW-1185">Reference proteome</keyword>
<evidence type="ECO:0000256" key="9">
    <source>
        <dbReference type="ARBA" id="ARBA00022989"/>
    </source>
</evidence>
<keyword evidence="10 14" id="KW-0560">Oxidoreductase</keyword>
<dbReference type="GO" id="GO:0006782">
    <property type="term" value="P:protoporphyrinogen IX biosynthetic process"/>
    <property type="evidence" value="ECO:0007669"/>
    <property type="project" value="UniProtKB-UniRule"/>
</dbReference>
<evidence type="ECO:0000256" key="7">
    <source>
        <dbReference type="ARBA" id="ARBA00022692"/>
    </source>
</evidence>
<dbReference type="Proteomes" id="UP000068905">
    <property type="component" value="Chromosome"/>
</dbReference>
<dbReference type="GO" id="GO:0046872">
    <property type="term" value="F:metal ion binding"/>
    <property type="evidence" value="ECO:0007669"/>
    <property type="project" value="UniProtKB-UniRule"/>
</dbReference>
<dbReference type="UniPathway" id="UPA00251">
    <property type="reaction ID" value="UER00324"/>
</dbReference>
<keyword evidence="5 14" id="KW-1003">Cell membrane</keyword>
<evidence type="ECO:0000256" key="11">
    <source>
        <dbReference type="ARBA" id="ARBA00023004"/>
    </source>
</evidence>
<evidence type="ECO:0000256" key="15">
    <source>
        <dbReference type="PIRNR" id="PIRNR004638"/>
    </source>
</evidence>
<keyword evidence="12 14" id="KW-0472">Membrane</keyword>
<dbReference type="RefSeq" id="WP_053819765.1">
    <property type="nucleotide sequence ID" value="NZ_CP006911.1"/>
</dbReference>
<evidence type="ECO:0000256" key="3">
    <source>
        <dbReference type="ARBA" id="ARBA00006501"/>
    </source>
</evidence>
<evidence type="ECO:0000313" key="17">
    <source>
        <dbReference type="Proteomes" id="UP000068905"/>
    </source>
</evidence>
<comment type="function">
    <text evidence="14 15">Catalyzes the oxidation of protoporphyrinogen IX to protoporphyrin IX.</text>
</comment>
<dbReference type="OrthoDB" id="9800824at2"/>
<comment type="subunit">
    <text evidence="14">Homodimer.</text>
</comment>
<feature type="binding site" description="axial binding residue" evidence="14">
    <location>
        <position position="8"/>
    </location>
    <ligand>
        <name>heme</name>
        <dbReference type="ChEBI" id="CHEBI:30413"/>
    </ligand>
    <ligandPart>
        <name>Fe</name>
        <dbReference type="ChEBI" id="CHEBI:18248"/>
    </ligandPart>
</feature>
<gene>
    <name evidence="16" type="ORF">W908_02415</name>
</gene>
<evidence type="ECO:0000256" key="10">
    <source>
        <dbReference type="ARBA" id="ARBA00023002"/>
    </source>
</evidence>
<protein>
    <recommendedName>
        <fullName evidence="4 14">Protoporphyrinogen IX oxidase</fullName>
        <shortName evidence="14">PPO</shortName>
        <ecNumber evidence="14 15">1.3.99.-</ecNumber>
    </recommendedName>
</protein>
<dbReference type="Pfam" id="PF03653">
    <property type="entry name" value="UPF0093"/>
    <property type="match status" value="1"/>
</dbReference>
<evidence type="ECO:0000256" key="4">
    <source>
        <dbReference type="ARBA" id="ARBA00017504"/>
    </source>
</evidence>
<proteinExistence type="inferred from homology"/>
<keyword evidence="8 14" id="KW-0479">Metal-binding</keyword>
<organism evidence="16 17">
    <name type="scientific">Candidatus Pseudothioglobus singularis PS1</name>
    <dbReference type="NCBI Taxonomy" id="1125411"/>
    <lineage>
        <taxon>Bacteria</taxon>
        <taxon>Pseudomonadati</taxon>
        <taxon>Pseudomonadota</taxon>
        <taxon>Gammaproteobacteria</taxon>
        <taxon>Candidatus Pseudothioglobaceae</taxon>
        <taxon>Candidatus Pseudothioglobus</taxon>
    </lineage>
</organism>
<accession>A0A0M3T1T1</accession>
<comment type="subcellular location">
    <subcellularLocation>
        <location evidence="1 14">Cell membrane</location>
        <topology evidence="1 14">Multi-pass membrane protein</topology>
    </subcellularLocation>
</comment>
<comment type="pathway">
    <text evidence="2 14 15">Porphyrin-containing compound metabolism; protoporphyrin-IX biosynthesis; protoporphyrin-IX from protoporphyrinogen-IX: step 1/1.</text>
</comment>
<keyword evidence="6 14" id="KW-0349">Heme</keyword>